<dbReference type="Proteomes" id="UP001060085">
    <property type="component" value="Linkage Group LG06"/>
</dbReference>
<dbReference type="EMBL" id="CM044706">
    <property type="protein sequence ID" value="KAI5658896.1"/>
    <property type="molecule type" value="Genomic_DNA"/>
</dbReference>
<evidence type="ECO:0000313" key="2">
    <source>
        <dbReference type="Proteomes" id="UP001060085"/>
    </source>
</evidence>
<sequence length="196" mass="21158">MASTQYTTLTLLIISYLLPLQLVICDNEEGNLLSAINSYRQAQGAPPLEKHDKASCLADEIADELEDKPCPANGIITVTPGSQPGLDNYRDLVKKCGIDMNTTQEGVILPVCVPNRVPTLVLTNYTQSAYAVYVNSSTYTGFGIGKDDDWTVVVLATNTSGGSFASGAAGCLSHGFSYMALFVLMILHFFLFVVQY</sequence>
<accession>A0ACC0AE87</accession>
<organism evidence="1 2">
    <name type="scientific">Catharanthus roseus</name>
    <name type="common">Madagascar periwinkle</name>
    <name type="synonym">Vinca rosea</name>
    <dbReference type="NCBI Taxonomy" id="4058"/>
    <lineage>
        <taxon>Eukaryota</taxon>
        <taxon>Viridiplantae</taxon>
        <taxon>Streptophyta</taxon>
        <taxon>Embryophyta</taxon>
        <taxon>Tracheophyta</taxon>
        <taxon>Spermatophyta</taxon>
        <taxon>Magnoliopsida</taxon>
        <taxon>eudicotyledons</taxon>
        <taxon>Gunneridae</taxon>
        <taxon>Pentapetalae</taxon>
        <taxon>asterids</taxon>
        <taxon>lamiids</taxon>
        <taxon>Gentianales</taxon>
        <taxon>Apocynaceae</taxon>
        <taxon>Rauvolfioideae</taxon>
        <taxon>Vinceae</taxon>
        <taxon>Catharanthinae</taxon>
        <taxon>Catharanthus</taxon>
    </lineage>
</organism>
<protein>
    <submittedName>
        <fullName evidence="1">Uncharacterized protein</fullName>
    </submittedName>
</protein>
<name>A0ACC0AE87_CATRO</name>
<reference evidence="2" key="1">
    <citation type="journal article" date="2023" name="Nat. Plants">
        <title>Single-cell RNA sequencing provides a high-resolution roadmap for understanding the multicellular compartmentation of specialized metabolism.</title>
        <authorList>
            <person name="Sun S."/>
            <person name="Shen X."/>
            <person name="Li Y."/>
            <person name="Li Y."/>
            <person name="Wang S."/>
            <person name="Li R."/>
            <person name="Zhang H."/>
            <person name="Shen G."/>
            <person name="Guo B."/>
            <person name="Wei J."/>
            <person name="Xu J."/>
            <person name="St-Pierre B."/>
            <person name="Chen S."/>
            <person name="Sun C."/>
        </authorList>
    </citation>
    <scope>NUCLEOTIDE SEQUENCE [LARGE SCALE GENOMIC DNA]</scope>
</reference>
<keyword evidence="2" id="KW-1185">Reference proteome</keyword>
<evidence type="ECO:0000313" key="1">
    <source>
        <dbReference type="EMBL" id="KAI5658896.1"/>
    </source>
</evidence>
<proteinExistence type="predicted"/>
<gene>
    <name evidence="1" type="ORF">M9H77_27689</name>
</gene>
<comment type="caution">
    <text evidence="1">The sequence shown here is derived from an EMBL/GenBank/DDBJ whole genome shotgun (WGS) entry which is preliminary data.</text>
</comment>